<keyword evidence="4" id="KW-1185">Reference proteome</keyword>
<keyword evidence="1" id="KW-0812">Transmembrane</keyword>
<keyword evidence="3" id="KW-0808">Transferase</keyword>
<feature type="domain" description="Acyltransferase 3" evidence="2">
    <location>
        <begin position="19"/>
        <end position="340"/>
    </location>
</feature>
<sequence length="350" mass="38091">MEEDSRESFRPPHLNRSPALDGMRGLAALAVVLTHFADYWGALPWCPLGGMGVLVFFVLSGYLIARVTVRQGHSWAVYRAFVRRRAVRLGPAIVTMSVVVPLLLWLDGMPRQRALGEAFRTATQTTGLSSLFGWEVHPALQPPWSLTTEWLFYLAFPLAVLVARRRGAGTDALGRIMLCAAAGFYICALPLNHEQFYSVPLSNVGVMCVGAALAFAHESDWAGPALITSGPGPYAGLAMVLIFVLLPGYGASWGYAVAVLPATALAAAVMIHGVHHRHPVLRVLALRPLVTVGVRSYSLYLWHVPVMWFVWRAVGGHGLIPMFLLGVPLIALVTTISFICLERPALPARQ</sequence>
<proteinExistence type="predicted"/>
<feature type="transmembrane region" description="Helical" evidence="1">
    <location>
        <begin position="322"/>
        <end position="341"/>
    </location>
</feature>
<dbReference type="Proteomes" id="UP000199019">
    <property type="component" value="Unassembled WGS sequence"/>
</dbReference>
<dbReference type="EMBL" id="FOHB01000007">
    <property type="protein sequence ID" value="SES43642.1"/>
    <property type="molecule type" value="Genomic_DNA"/>
</dbReference>
<dbReference type="Pfam" id="PF01757">
    <property type="entry name" value="Acyl_transf_3"/>
    <property type="match status" value="1"/>
</dbReference>
<organism evidence="3 4">
    <name type="scientific">Pedococcus cremeus</name>
    <dbReference type="NCBI Taxonomy" id="587636"/>
    <lineage>
        <taxon>Bacteria</taxon>
        <taxon>Bacillati</taxon>
        <taxon>Actinomycetota</taxon>
        <taxon>Actinomycetes</taxon>
        <taxon>Micrococcales</taxon>
        <taxon>Intrasporangiaceae</taxon>
        <taxon>Pedococcus</taxon>
    </lineage>
</organism>
<dbReference type="GO" id="GO:0016747">
    <property type="term" value="F:acyltransferase activity, transferring groups other than amino-acyl groups"/>
    <property type="evidence" value="ECO:0007669"/>
    <property type="project" value="InterPro"/>
</dbReference>
<dbReference type="InterPro" id="IPR050879">
    <property type="entry name" value="Acyltransferase_3"/>
</dbReference>
<feature type="transmembrane region" description="Helical" evidence="1">
    <location>
        <begin position="144"/>
        <end position="163"/>
    </location>
</feature>
<gene>
    <name evidence="3" type="ORF">SAMN05216199_3640</name>
</gene>
<feature type="transmembrane region" description="Helical" evidence="1">
    <location>
        <begin position="86"/>
        <end position="106"/>
    </location>
</feature>
<keyword evidence="1" id="KW-1133">Transmembrane helix</keyword>
<evidence type="ECO:0000313" key="3">
    <source>
        <dbReference type="EMBL" id="SES43642.1"/>
    </source>
</evidence>
<keyword evidence="1" id="KW-0472">Membrane</keyword>
<evidence type="ECO:0000256" key="1">
    <source>
        <dbReference type="SAM" id="Phobius"/>
    </source>
</evidence>
<feature type="transmembrane region" description="Helical" evidence="1">
    <location>
        <begin position="252"/>
        <end position="271"/>
    </location>
</feature>
<feature type="transmembrane region" description="Helical" evidence="1">
    <location>
        <begin position="197"/>
        <end position="216"/>
    </location>
</feature>
<dbReference type="PANTHER" id="PTHR23028:SF131">
    <property type="entry name" value="BLR2367 PROTEIN"/>
    <property type="match status" value="1"/>
</dbReference>
<reference evidence="4" key="1">
    <citation type="submission" date="2016-10" db="EMBL/GenBank/DDBJ databases">
        <authorList>
            <person name="Varghese N."/>
            <person name="Submissions S."/>
        </authorList>
    </citation>
    <scope>NUCLEOTIDE SEQUENCE [LARGE SCALE GENOMIC DNA]</scope>
    <source>
        <strain evidence="4">CGMCC 1.6963</strain>
    </source>
</reference>
<protein>
    <submittedName>
        <fullName evidence="3">Peptidoglycan/LPS O-acetylase OafA/YrhL, contains acyltransferase and SGNH-hydrolase domains</fullName>
    </submittedName>
</protein>
<feature type="transmembrane region" description="Helical" evidence="1">
    <location>
        <begin position="223"/>
        <end position="246"/>
    </location>
</feature>
<dbReference type="GO" id="GO:0016787">
    <property type="term" value="F:hydrolase activity"/>
    <property type="evidence" value="ECO:0007669"/>
    <property type="project" value="UniProtKB-KW"/>
</dbReference>
<feature type="transmembrane region" description="Helical" evidence="1">
    <location>
        <begin position="48"/>
        <end position="65"/>
    </location>
</feature>
<dbReference type="GO" id="GO:0000271">
    <property type="term" value="P:polysaccharide biosynthetic process"/>
    <property type="evidence" value="ECO:0007669"/>
    <property type="project" value="TreeGrafter"/>
</dbReference>
<dbReference type="STRING" id="587636.SAMN05216199_3640"/>
<dbReference type="GO" id="GO:0016020">
    <property type="term" value="C:membrane"/>
    <property type="evidence" value="ECO:0007669"/>
    <property type="project" value="TreeGrafter"/>
</dbReference>
<dbReference type="AlphaFoldDB" id="A0A1H9XBZ1"/>
<accession>A0A1H9XBZ1</accession>
<feature type="transmembrane region" description="Helical" evidence="1">
    <location>
        <begin position="283"/>
        <end position="302"/>
    </location>
</feature>
<dbReference type="PANTHER" id="PTHR23028">
    <property type="entry name" value="ACETYLTRANSFERASE"/>
    <property type="match status" value="1"/>
</dbReference>
<name>A0A1H9XBZ1_9MICO</name>
<evidence type="ECO:0000259" key="2">
    <source>
        <dbReference type="Pfam" id="PF01757"/>
    </source>
</evidence>
<keyword evidence="3" id="KW-0378">Hydrolase</keyword>
<dbReference type="InterPro" id="IPR002656">
    <property type="entry name" value="Acyl_transf_3_dom"/>
</dbReference>
<feature type="transmembrane region" description="Helical" evidence="1">
    <location>
        <begin position="172"/>
        <end position="191"/>
    </location>
</feature>
<evidence type="ECO:0000313" key="4">
    <source>
        <dbReference type="Proteomes" id="UP000199019"/>
    </source>
</evidence>
<keyword evidence="3" id="KW-0012">Acyltransferase</keyword>